<evidence type="ECO:0000313" key="2">
    <source>
        <dbReference type="Proteomes" id="UP001139179"/>
    </source>
</evidence>
<gene>
    <name evidence="1" type="ORF">M3202_11000</name>
</gene>
<protein>
    <submittedName>
        <fullName evidence="1">DUF523 domain-containing protein</fullName>
    </submittedName>
</protein>
<name>A0A9X2DQM1_9BACI</name>
<dbReference type="Pfam" id="PF04463">
    <property type="entry name" value="2-thiour_desulf"/>
    <property type="match status" value="1"/>
</dbReference>
<comment type="caution">
    <text evidence="1">The sequence shown here is derived from an EMBL/GenBank/DDBJ whole genome shotgun (WGS) entry which is preliminary data.</text>
</comment>
<dbReference type="AlphaFoldDB" id="A0A9X2DQM1"/>
<accession>A0A9X2DQM1</accession>
<dbReference type="EMBL" id="JAMBOL010000008">
    <property type="protein sequence ID" value="MCM3714617.1"/>
    <property type="molecule type" value="Genomic_DNA"/>
</dbReference>
<reference evidence="1" key="1">
    <citation type="submission" date="2022-05" db="EMBL/GenBank/DDBJ databases">
        <title>Comparative Genomics of Spacecraft Associated Microbes.</title>
        <authorList>
            <person name="Tran M.T."/>
            <person name="Wright A."/>
            <person name="Seuylemezian A."/>
            <person name="Eisen J."/>
            <person name="Coil D."/>
        </authorList>
    </citation>
    <scope>NUCLEOTIDE SEQUENCE</scope>
    <source>
        <strain evidence="1">214.1.1</strain>
    </source>
</reference>
<keyword evidence="2" id="KW-1185">Reference proteome</keyword>
<dbReference type="Proteomes" id="UP001139179">
    <property type="component" value="Unassembled WGS sequence"/>
</dbReference>
<proteinExistence type="predicted"/>
<sequence length="158" mass="17136">MIVVSSCLAGQPVRYNGTDSLHEEIRRLVSEKKALALCPELLGGFDTPRDPAEIVGGDGNDVLDGRAKVVEKSGRDVTAQYIAGAQRTFRVVKELRAKAVILKESSPSCGSALIYDGQFRDRRIAGSGVTTALLRRHGIEVLSEADAAEWLREQSKKV</sequence>
<dbReference type="InterPro" id="IPR007553">
    <property type="entry name" value="2-thiour_desulf"/>
</dbReference>
<organism evidence="1 2">
    <name type="scientific">Halalkalibacter oceani</name>
    <dbReference type="NCBI Taxonomy" id="1653776"/>
    <lineage>
        <taxon>Bacteria</taxon>
        <taxon>Bacillati</taxon>
        <taxon>Bacillota</taxon>
        <taxon>Bacilli</taxon>
        <taxon>Bacillales</taxon>
        <taxon>Bacillaceae</taxon>
        <taxon>Halalkalibacter</taxon>
    </lineage>
</organism>
<evidence type="ECO:0000313" key="1">
    <source>
        <dbReference type="EMBL" id="MCM3714617.1"/>
    </source>
</evidence>
<dbReference type="PANTHER" id="PTHR30087">
    <property type="entry name" value="INNER MEMBRANE PROTEIN"/>
    <property type="match status" value="1"/>
</dbReference>
<dbReference type="RefSeq" id="WP_251223387.1">
    <property type="nucleotide sequence ID" value="NZ_JAMBOL010000008.1"/>
</dbReference>
<dbReference type="PANTHER" id="PTHR30087:SF1">
    <property type="entry name" value="HYPOTHETICAL CYTOSOLIC PROTEIN"/>
    <property type="match status" value="1"/>
</dbReference>